<reference evidence="1 2" key="1">
    <citation type="submission" date="2018-06" db="EMBL/GenBank/DDBJ databases">
        <title>Genomic Encyclopedia of Type Strains, Phase IV (KMG-IV): sequencing the most valuable type-strain genomes for metagenomic binning, comparative biology and taxonomic classification.</title>
        <authorList>
            <person name="Goeker M."/>
        </authorList>
    </citation>
    <scope>NUCLEOTIDE SEQUENCE [LARGE SCALE GENOMIC DNA]</scope>
    <source>
        <strain evidence="1 2">DSM 44599</strain>
    </source>
</reference>
<proteinExistence type="predicted"/>
<dbReference type="OrthoDB" id="4558319at2"/>
<dbReference type="Proteomes" id="UP000252586">
    <property type="component" value="Unassembled WGS sequence"/>
</dbReference>
<sequence length="190" mass="20489">MPTPGFSLSTATNTADYGASYTLFGTDEAPLTGTVFTDMGEHVALVDGVPERRSMVIVRFLGLRAHGEPLGNPRVLARFVPGDPGRGAAAAVCLGEPGRLHLDLGHPLHSVDPDLRELVSDTVIEITAEFLTDERAARHRHFCADARRQAIATELDTLDALQQCGYRRMAAARADADAAWALVQALHQQH</sequence>
<dbReference type="AlphaFoldDB" id="A0A366CV53"/>
<dbReference type="RefSeq" id="WP_067514208.1">
    <property type="nucleotide sequence ID" value="NZ_JADLRS010000036.1"/>
</dbReference>
<gene>
    <name evidence="1" type="ORF">DFR74_12924</name>
</gene>
<accession>A0A366CV53</accession>
<dbReference type="EMBL" id="QNRE01000029">
    <property type="protein sequence ID" value="RBO79948.1"/>
    <property type="molecule type" value="Genomic_DNA"/>
</dbReference>
<name>A0A366CV53_9NOCA</name>
<comment type="caution">
    <text evidence="1">The sequence shown here is derived from an EMBL/GenBank/DDBJ whole genome shotgun (WGS) entry which is preliminary data.</text>
</comment>
<keyword evidence="2" id="KW-1185">Reference proteome</keyword>
<evidence type="ECO:0000313" key="2">
    <source>
        <dbReference type="Proteomes" id="UP000252586"/>
    </source>
</evidence>
<evidence type="ECO:0000313" key="1">
    <source>
        <dbReference type="EMBL" id="RBO79948.1"/>
    </source>
</evidence>
<protein>
    <submittedName>
        <fullName evidence="1">Uncharacterized protein</fullName>
    </submittedName>
</protein>
<organism evidence="1 2">
    <name type="scientific">Nocardia puris</name>
    <dbReference type="NCBI Taxonomy" id="208602"/>
    <lineage>
        <taxon>Bacteria</taxon>
        <taxon>Bacillati</taxon>
        <taxon>Actinomycetota</taxon>
        <taxon>Actinomycetes</taxon>
        <taxon>Mycobacteriales</taxon>
        <taxon>Nocardiaceae</taxon>
        <taxon>Nocardia</taxon>
    </lineage>
</organism>